<evidence type="ECO:0000256" key="6">
    <source>
        <dbReference type="SAM" id="MobiDB-lite"/>
    </source>
</evidence>
<proteinExistence type="predicted"/>
<dbReference type="Proteomes" id="UP000055048">
    <property type="component" value="Unassembled WGS sequence"/>
</dbReference>
<dbReference type="PROSITE" id="PS51917">
    <property type="entry name" value="PRU"/>
    <property type="match status" value="1"/>
</dbReference>
<evidence type="ECO:0000256" key="1">
    <source>
        <dbReference type="ARBA" id="ARBA00004123"/>
    </source>
</evidence>
<dbReference type="Pfam" id="PF04683">
    <property type="entry name" value="Rpn13_ADRM1_Pru"/>
    <property type="match status" value="1"/>
</dbReference>
<dbReference type="EMBL" id="JYDJ01000039">
    <property type="protein sequence ID" value="KRX47688.1"/>
    <property type="molecule type" value="Genomic_DNA"/>
</dbReference>
<dbReference type="GO" id="GO:0008541">
    <property type="term" value="C:proteasome regulatory particle, lid subcomplex"/>
    <property type="evidence" value="ECO:0007669"/>
    <property type="project" value="TreeGrafter"/>
</dbReference>
<feature type="compositionally biased region" description="Basic and acidic residues" evidence="6">
    <location>
        <begin position="208"/>
        <end position="217"/>
    </location>
</feature>
<sequence length="286" mass="33483">MDLFKQSRHRVVIEFFAGKMNLVGNRLYPDKRLGVCYIHLANDNFFHFCWKDRKTGIIEDNRFLTFCYDILYQTSIMDILIFPGLGRFSKYIKRSQNTAIEEEVNEFFNFHTLKFTNFTAEDLFMIYGMDPPENLSKSPIYLECEPNKELEDSDSVDSDESFMQMLEQIRKVFAYMENQLSSEKFHVQFTEGSPPMLKLKKRNNQSVTKKESLKEDYSDYEADDEDTTTKMSKSTNKPKDGKTNSSKEKDKNSGNSKTENQKSNSKLDEQPKKKDDESKDMNNATQ</sequence>
<comment type="subcellular location">
    <subcellularLocation>
        <location evidence="2">Cytoplasm</location>
    </subcellularLocation>
    <subcellularLocation>
        <location evidence="1">Nucleus</location>
    </subcellularLocation>
</comment>
<dbReference type="GO" id="GO:0005737">
    <property type="term" value="C:cytoplasm"/>
    <property type="evidence" value="ECO:0007669"/>
    <property type="project" value="UniProtKB-SubCell"/>
</dbReference>
<feature type="domain" description="Pru" evidence="7">
    <location>
        <begin position="7"/>
        <end position="173"/>
    </location>
</feature>
<gene>
    <name evidence="8" type="primary">Adrm1</name>
    <name evidence="8" type="ORF">T05_13347</name>
</gene>
<evidence type="ECO:0000259" key="7">
    <source>
        <dbReference type="PROSITE" id="PS51917"/>
    </source>
</evidence>
<dbReference type="InterPro" id="IPR006773">
    <property type="entry name" value="Rpn13/ADRM1"/>
</dbReference>
<feature type="region of interest" description="Disordered" evidence="6">
    <location>
        <begin position="195"/>
        <end position="286"/>
    </location>
</feature>
<evidence type="ECO:0000256" key="5">
    <source>
        <dbReference type="ARBA" id="ARBA00023242"/>
    </source>
</evidence>
<dbReference type="STRING" id="144512.A0A0V0U8N4"/>
<evidence type="ECO:0000313" key="9">
    <source>
        <dbReference type="Proteomes" id="UP000055048"/>
    </source>
</evidence>
<dbReference type="PANTHER" id="PTHR12225:SF0">
    <property type="entry name" value="PROTEASOMAL UBIQUITIN RECEPTOR ADRM1"/>
    <property type="match status" value="1"/>
</dbReference>
<evidence type="ECO:0000256" key="2">
    <source>
        <dbReference type="ARBA" id="ARBA00004496"/>
    </source>
</evidence>
<feature type="compositionally biased region" description="Basic and acidic residues" evidence="6">
    <location>
        <begin position="237"/>
        <end position="252"/>
    </location>
</feature>
<name>A0A0V0U8N4_9BILA</name>
<dbReference type="Gene3D" id="2.30.29.70">
    <property type="entry name" value="Proteasomal ubiquitin receptor Rpn13/ADRM1"/>
    <property type="match status" value="1"/>
</dbReference>
<reference evidence="8 9" key="1">
    <citation type="submission" date="2015-01" db="EMBL/GenBank/DDBJ databases">
        <title>Evolution of Trichinella species and genotypes.</title>
        <authorList>
            <person name="Korhonen P.K."/>
            <person name="Edoardo P."/>
            <person name="Giuseppe L.R."/>
            <person name="Gasser R.B."/>
        </authorList>
    </citation>
    <scope>NUCLEOTIDE SEQUENCE [LARGE SCALE GENOMIC DNA]</scope>
    <source>
        <strain evidence="8">ISS417</strain>
    </source>
</reference>
<accession>A0A0V0U8N4</accession>
<dbReference type="OrthoDB" id="340431at2759"/>
<dbReference type="InterPro" id="IPR038633">
    <property type="entry name" value="Rpn13/ADRM1_Pru_sf"/>
</dbReference>
<dbReference type="GO" id="GO:0070628">
    <property type="term" value="F:proteasome binding"/>
    <property type="evidence" value="ECO:0007669"/>
    <property type="project" value="TreeGrafter"/>
</dbReference>
<feature type="compositionally biased region" description="Basic and acidic residues" evidence="6">
    <location>
        <begin position="265"/>
        <end position="280"/>
    </location>
</feature>
<evidence type="ECO:0000256" key="3">
    <source>
        <dbReference type="ARBA" id="ARBA00022490"/>
    </source>
</evidence>
<evidence type="ECO:0000313" key="8">
    <source>
        <dbReference type="EMBL" id="KRX47688.1"/>
    </source>
</evidence>
<keyword evidence="5" id="KW-0539">Nucleus</keyword>
<feature type="compositionally biased region" description="Polar residues" evidence="6">
    <location>
        <begin position="253"/>
        <end position="264"/>
    </location>
</feature>
<comment type="caution">
    <text evidence="8">The sequence shown here is derived from an EMBL/GenBank/DDBJ whole genome shotgun (WGS) entry which is preliminary data.</text>
</comment>
<keyword evidence="8" id="KW-0675">Receptor</keyword>
<keyword evidence="9" id="KW-1185">Reference proteome</keyword>
<keyword evidence="3" id="KW-0963">Cytoplasm</keyword>
<keyword evidence="4" id="KW-0647">Proteasome</keyword>
<dbReference type="GO" id="GO:0005634">
    <property type="term" value="C:nucleus"/>
    <property type="evidence" value="ECO:0007669"/>
    <property type="project" value="UniProtKB-SubCell"/>
</dbReference>
<dbReference type="GO" id="GO:0061133">
    <property type="term" value="F:endopeptidase activator activity"/>
    <property type="evidence" value="ECO:0007669"/>
    <property type="project" value="TreeGrafter"/>
</dbReference>
<dbReference type="InterPro" id="IPR044868">
    <property type="entry name" value="Rpn13/ADRM1_Pru"/>
</dbReference>
<dbReference type="PANTHER" id="PTHR12225">
    <property type="entry name" value="ADHESION REGULATING MOLECULE 1 110 KDA CELL MEMBRANE GLYCOPROTEIN"/>
    <property type="match status" value="1"/>
</dbReference>
<dbReference type="AlphaFoldDB" id="A0A0V0U8N4"/>
<protein>
    <submittedName>
        <fullName evidence="8">Proteasomal ubiquitin receptor ADRM1</fullName>
    </submittedName>
</protein>
<evidence type="ECO:0000256" key="4">
    <source>
        <dbReference type="ARBA" id="ARBA00022942"/>
    </source>
</evidence>
<organism evidence="8 9">
    <name type="scientific">Trichinella murrelli</name>
    <dbReference type="NCBI Taxonomy" id="144512"/>
    <lineage>
        <taxon>Eukaryota</taxon>
        <taxon>Metazoa</taxon>
        <taxon>Ecdysozoa</taxon>
        <taxon>Nematoda</taxon>
        <taxon>Enoplea</taxon>
        <taxon>Dorylaimia</taxon>
        <taxon>Trichinellida</taxon>
        <taxon>Trichinellidae</taxon>
        <taxon>Trichinella</taxon>
    </lineage>
</organism>